<feature type="signal peptide" evidence="2">
    <location>
        <begin position="1"/>
        <end position="20"/>
    </location>
</feature>
<evidence type="ECO:0000313" key="4">
    <source>
        <dbReference type="RefSeq" id="XP_017021829.1"/>
    </source>
</evidence>
<name>A0A6P4IDS6_DROKI</name>
<keyword evidence="1" id="KW-0175">Coiled coil</keyword>
<accession>A0A6P4IDS6</accession>
<organism evidence="3 4">
    <name type="scientific">Drosophila kikkawai</name>
    <name type="common">Fruit fly</name>
    <dbReference type="NCBI Taxonomy" id="30033"/>
    <lineage>
        <taxon>Eukaryota</taxon>
        <taxon>Metazoa</taxon>
        <taxon>Ecdysozoa</taxon>
        <taxon>Arthropoda</taxon>
        <taxon>Hexapoda</taxon>
        <taxon>Insecta</taxon>
        <taxon>Pterygota</taxon>
        <taxon>Neoptera</taxon>
        <taxon>Endopterygota</taxon>
        <taxon>Diptera</taxon>
        <taxon>Brachycera</taxon>
        <taxon>Muscomorpha</taxon>
        <taxon>Ephydroidea</taxon>
        <taxon>Drosophilidae</taxon>
        <taxon>Drosophila</taxon>
        <taxon>Sophophora</taxon>
    </lineage>
</organism>
<dbReference type="Proteomes" id="UP001652661">
    <property type="component" value="Chromosome 2L"/>
</dbReference>
<evidence type="ECO:0000256" key="2">
    <source>
        <dbReference type="SAM" id="SignalP"/>
    </source>
</evidence>
<dbReference type="GeneID" id="108074328"/>
<feature type="coiled-coil region" evidence="1">
    <location>
        <begin position="90"/>
        <end position="124"/>
    </location>
</feature>
<dbReference type="OrthoDB" id="7875641at2759"/>
<proteinExistence type="predicted"/>
<keyword evidence="3" id="KW-1185">Reference proteome</keyword>
<reference evidence="3" key="1">
    <citation type="submission" date="2025-05" db="UniProtKB">
        <authorList>
            <consortium name="RefSeq"/>
        </authorList>
    </citation>
    <scope>NUCLEOTIDE SEQUENCE [LARGE SCALE GENOMIC DNA]</scope>
    <source>
        <strain evidence="3">14028-0561.14</strain>
    </source>
</reference>
<keyword evidence="2" id="KW-0732">Signal</keyword>
<reference evidence="4" key="2">
    <citation type="submission" date="2025-08" db="UniProtKB">
        <authorList>
            <consortium name="RefSeq"/>
        </authorList>
    </citation>
    <scope>IDENTIFICATION</scope>
    <source>
        <strain evidence="4">14028-0561.14</strain>
        <tissue evidence="4">Whole fly</tissue>
    </source>
</reference>
<dbReference type="RefSeq" id="XP_017021829.1">
    <property type="nucleotide sequence ID" value="XM_017166340.2"/>
</dbReference>
<dbReference type="AlphaFoldDB" id="A0A6P4IDS6"/>
<gene>
    <name evidence="4" type="primary">LOC108074328</name>
</gene>
<evidence type="ECO:0000256" key="1">
    <source>
        <dbReference type="SAM" id="Coils"/>
    </source>
</evidence>
<feature type="chain" id="PRO_5027664788" evidence="2">
    <location>
        <begin position="21"/>
        <end position="180"/>
    </location>
</feature>
<protein>
    <submittedName>
        <fullName evidence="4">Uncharacterized protein</fullName>
    </submittedName>
</protein>
<evidence type="ECO:0000313" key="3">
    <source>
        <dbReference type="Proteomes" id="UP001652661"/>
    </source>
</evidence>
<sequence>MRFLLLFAAALLLLVAPAKTEPESTTSESPITTVPTVSNKGESILNFEVEQTAPFNELRRKLAQAQAEVKLLDEWKVKLDTQFKSSMTQLALLTDERDHLSVKLNNSRNELREEQDKLKAEQLQKDNCKPSQTEMAVLLDRETSKQMRKLERKLKQSYRNQYADLLNELRRRIDKAIKRL</sequence>